<dbReference type="InterPro" id="IPR058548">
    <property type="entry name" value="MlaB-like_STAS"/>
</dbReference>
<dbReference type="InterPro" id="IPR002645">
    <property type="entry name" value="STAS_dom"/>
</dbReference>
<dbReference type="RefSeq" id="WP_231955119.1">
    <property type="nucleotide sequence ID" value="NZ_CACRYJ010000018.1"/>
</dbReference>
<evidence type="ECO:0000313" key="3">
    <source>
        <dbReference type="EMBL" id="VZO36305.1"/>
    </source>
</evidence>
<feature type="domain" description="STAS" evidence="2">
    <location>
        <begin position="19"/>
        <end position="124"/>
    </location>
</feature>
<dbReference type="InterPro" id="IPR036513">
    <property type="entry name" value="STAS_dom_sf"/>
</dbReference>
<dbReference type="AlphaFoldDB" id="A0A7M4DHB2"/>
<dbReference type="Proteomes" id="UP000419743">
    <property type="component" value="Unassembled WGS sequence"/>
</dbReference>
<name>A0A7M4DHB2_9MICO</name>
<sequence>MADANSSDSPPPAVPDHSGSVHALLESGCTRLVLSGEIDLALNSELTEAVADAEAAGLPVQVDARHVTFMDSSGIALLARLASRTPGRLTLIKPPDVVRFLLEVTRIGEMVDIVDSVVPAPAAPVPPDPA</sequence>
<comment type="caution">
    <text evidence="3">The sequence shown here is derived from an EMBL/GenBank/DDBJ whole genome shotgun (WGS) entry which is preliminary data.</text>
</comment>
<reference evidence="3 4" key="1">
    <citation type="submission" date="2019-11" db="EMBL/GenBank/DDBJ databases">
        <authorList>
            <person name="Criscuolo A."/>
        </authorList>
    </citation>
    <scope>NUCLEOTIDE SEQUENCE [LARGE SCALE GENOMIC DNA]</scope>
    <source>
        <strain evidence="3">CIP111667</strain>
    </source>
</reference>
<evidence type="ECO:0000259" key="2">
    <source>
        <dbReference type="PROSITE" id="PS50801"/>
    </source>
</evidence>
<gene>
    <name evidence="3" type="ORF">HALOF300_01509</name>
</gene>
<accession>A0A7M4DHB2</accession>
<evidence type="ECO:0000313" key="4">
    <source>
        <dbReference type="Proteomes" id="UP000419743"/>
    </source>
</evidence>
<feature type="region of interest" description="Disordered" evidence="1">
    <location>
        <begin position="1"/>
        <end position="20"/>
    </location>
</feature>
<dbReference type="Gene3D" id="3.30.750.24">
    <property type="entry name" value="STAS domain"/>
    <property type="match status" value="1"/>
</dbReference>
<dbReference type="Pfam" id="PF13466">
    <property type="entry name" value="STAS_2"/>
    <property type="match status" value="1"/>
</dbReference>
<proteinExistence type="predicted"/>
<organism evidence="3 4">
    <name type="scientific">Occultella aeris</name>
    <dbReference type="NCBI Taxonomy" id="2761496"/>
    <lineage>
        <taxon>Bacteria</taxon>
        <taxon>Bacillati</taxon>
        <taxon>Actinomycetota</taxon>
        <taxon>Actinomycetes</taxon>
        <taxon>Micrococcales</taxon>
        <taxon>Ruaniaceae</taxon>
        <taxon>Occultella</taxon>
    </lineage>
</organism>
<evidence type="ECO:0000256" key="1">
    <source>
        <dbReference type="SAM" id="MobiDB-lite"/>
    </source>
</evidence>
<dbReference type="SUPFAM" id="SSF52091">
    <property type="entry name" value="SpoIIaa-like"/>
    <property type="match status" value="1"/>
</dbReference>
<protein>
    <recommendedName>
        <fullName evidence="2">STAS domain-containing protein</fullName>
    </recommendedName>
</protein>
<dbReference type="EMBL" id="CACRYJ010000018">
    <property type="protein sequence ID" value="VZO36305.1"/>
    <property type="molecule type" value="Genomic_DNA"/>
</dbReference>
<dbReference type="PROSITE" id="PS50801">
    <property type="entry name" value="STAS"/>
    <property type="match status" value="1"/>
</dbReference>
<keyword evidence="4" id="KW-1185">Reference proteome</keyword>
<dbReference type="CDD" id="cd07043">
    <property type="entry name" value="STAS_anti-anti-sigma_factors"/>
    <property type="match status" value="1"/>
</dbReference>